<feature type="transmembrane region" description="Helical" evidence="5">
    <location>
        <begin position="976"/>
        <end position="995"/>
    </location>
</feature>
<evidence type="ECO:0000256" key="5">
    <source>
        <dbReference type="SAM" id="Phobius"/>
    </source>
</evidence>
<dbReference type="AlphaFoldDB" id="A0A812NS21"/>
<evidence type="ECO:0000256" key="3">
    <source>
        <dbReference type="ARBA" id="ARBA00023180"/>
    </source>
</evidence>
<gene>
    <name evidence="8" type="primary">Arsb</name>
    <name evidence="8" type="ORF">SNAT2548_LOCUS16982</name>
</gene>
<keyword evidence="6" id="KW-0732">Signal</keyword>
<accession>A0A812NS21</accession>
<dbReference type="InterPro" id="IPR047115">
    <property type="entry name" value="ARSB"/>
</dbReference>
<organism evidence="8 9">
    <name type="scientific">Symbiodinium natans</name>
    <dbReference type="NCBI Taxonomy" id="878477"/>
    <lineage>
        <taxon>Eukaryota</taxon>
        <taxon>Sar</taxon>
        <taxon>Alveolata</taxon>
        <taxon>Dinophyceae</taxon>
        <taxon>Suessiales</taxon>
        <taxon>Symbiodiniaceae</taxon>
        <taxon>Symbiodinium</taxon>
    </lineage>
</organism>
<dbReference type="PANTHER" id="PTHR10342">
    <property type="entry name" value="ARYLSULFATASE"/>
    <property type="match status" value="1"/>
</dbReference>
<dbReference type="EMBL" id="CAJNDS010002096">
    <property type="protein sequence ID" value="CAE7324113.1"/>
    <property type="molecule type" value="Genomic_DNA"/>
</dbReference>
<feature type="domain" description="Sulfatase N-terminal" evidence="7">
    <location>
        <begin position="59"/>
        <end position="453"/>
    </location>
</feature>
<keyword evidence="5" id="KW-0812">Transmembrane</keyword>
<dbReference type="Gene3D" id="3.30.1120.10">
    <property type="match status" value="1"/>
</dbReference>
<feature type="transmembrane region" description="Helical" evidence="5">
    <location>
        <begin position="1087"/>
        <end position="1103"/>
    </location>
</feature>
<keyword evidence="2" id="KW-0106">Calcium</keyword>
<feature type="transmembrane region" description="Helical" evidence="5">
    <location>
        <begin position="953"/>
        <end position="970"/>
    </location>
</feature>
<feature type="chain" id="PRO_5032468401" evidence="6">
    <location>
        <begin position="24"/>
        <end position="1222"/>
    </location>
</feature>
<dbReference type="Pfam" id="PF00884">
    <property type="entry name" value="Sulfatase"/>
    <property type="match status" value="1"/>
</dbReference>
<protein>
    <submittedName>
        <fullName evidence="8">Arsb protein</fullName>
    </submittedName>
</protein>
<keyword evidence="1" id="KW-0479">Metal-binding</keyword>
<feature type="transmembrane region" description="Helical" evidence="5">
    <location>
        <begin position="1176"/>
        <end position="1198"/>
    </location>
</feature>
<dbReference type="InterPro" id="IPR036259">
    <property type="entry name" value="MFS_trans_sf"/>
</dbReference>
<comment type="caution">
    <text evidence="8">The sequence shown here is derived from an EMBL/GenBank/DDBJ whole genome shotgun (WGS) entry which is preliminary data.</text>
</comment>
<evidence type="ECO:0000256" key="4">
    <source>
        <dbReference type="PIRSR" id="PIRSR600917-52"/>
    </source>
</evidence>
<evidence type="ECO:0000313" key="8">
    <source>
        <dbReference type="EMBL" id="CAE7324113.1"/>
    </source>
</evidence>
<evidence type="ECO:0000259" key="7">
    <source>
        <dbReference type="Pfam" id="PF00884"/>
    </source>
</evidence>
<feature type="modified residue" description="3-oxoalanine (Ser)" evidence="4">
    <location>
        <position position="116"/>
    </location>
</feature>
<feature type="signal peptide" evidence="6">
    <location>
        <begin position="1"/>
        <end position="23"/>
    </location>
</feature>
<keyword evidence="3" id="KW-0325">Glycoprotein</keyword>
<evidence type="ECO:0000256" key="6">
    <source>
        <dbReference type="SAM" id="SignalP"/>
    </source>
</evidence>
<keyword evidence="9" id="KW-1185">Reference proteome</keyword>
<reference evidence="8" key="1">
    <citation type="submission" date="2021-02" db="EMBL/GenBank/DDBJ databases">
        <authorList>
            <person name="Dougan E. K."/>
            <person name="Rhodes N."/>
            <person name="Thang M."/>
            <person name="Chan C."/>
        </authorList>
    </citation>
    <scope>NUCLEOTIDE SEQUENCE</scope>
</reference>
<dbReference type="GO" id="GO:0046872">
    <property type="term" value="F:metal ion binding"/>
    <property type="evidence" value="ECO:0007669"/>
    <property type="project" value="UniProtKB-KW"/>
</dbReference>
<evidence type="ECO:0000256" key="2">
    <source>
        <dbReference type="ARBA" id="ARBA00022837"/>
    </source>
</evidence>
<dbReference type="InterPro" id="IPR017850">
    <property type="entry name" value="Alkaline_phosphatase_core_sf"/>
</dbReference>
<dbReference type="SUPFAM" id="SSF103473">
    <property type="entry name" value="MFS general substrate transporter"/>
    <property type="match status" value="1"/>
</dbReference>
<dbReference type="OrthoDB" id="103349at2759"/>
<dbReference type="SUPFAM" id="SSF53649">
    <property type="entry name" value="Alkaline phosphatase-like"/>
    <property type="match status" value="1"/>
</dbReference>
<dbReference type="GO" id="GO:0008484">
    <property type="term" value="F:sulfuric ester hydrolase activity"/>
    <property type="evidence" value="ECO:0007669"/>
    <property type="project" value="InterPro"/>
</dbReference>
<evidence type="ECO:0000256" key="1">
    <source>
        <dbReference type="ARBA" id="ARBA00022723"/>
    </source>
</evidence>
<evidence type="ECO:0000313" key="9">
    <source>
        <dbReference type="Proteomes" id="UP000604046"/>
    </source>
</evidence>
<comment type="PTM">
    <text evidence="4">The conversion to 3-oxoalanine (also known as C-formylglycine, FGly), of a serine or cysteine residue in prokaryotes and of a cysteine residue in eukaryotes, is critical for catalytic activity.</text>
</comment>
<feature type="transmembrane region" description="Helical" evidence="5">
    <location>
        <begin position="1026"/>
        <end position="1047"/>
    </location>
</feature>
<keyword evidence="5" id="KW-0472">Membrane</keyword>
<dbReference type="Proteomes" id="UP000604046">
    <property type="component" value="Unassembled WGS sequence"/>
</dbReference>
<feature type="transmembrane region" description="Helical" evidence="5">
    <location>
        <begin position="1059"/>
        <end position="1075"/>
    </location>
</feature>
<dbReference type="PANTHER" id="PTHR10342:SF274">
    <property type="entry name" value="ARYLSULFATASE B"/>
    <property type="match status" value="1"/>
</dbReference>
<dbReference type="Gene3D" id="3.40.720.10">
    <property type="entry name" value="Alkaline Phosphatase, subunit A"/>
    <property type="match status" value="2"/>
</dbReference>
<keyword evidence="5" id="KW-1133">Transmembrane helix</keyword>
<feature type="transmembrane region" description="Helical" evidence="5">
    <location>
        <begin position="801"/>
        <end position="820"/>
    </location>
</feature>
<name>A0A812NS21_9DINO</name>
<proteinExistence type="predicted"/>
<dbReference type="Gene3D" id="1.20.1250.20">
    <property type="entry name" value="MFS general substrate transporter like domains"/>
    <property type="match status" value="1"/>
</dbReference>
<dbReference type="InterPro" id="IPR000917">
    <property type="entry name" value="Sulfatase_N"/>
</dbReference>
<sequence length="1222" mass="133416">MISLCMRRACLLSVPFLSGLAAAKLERRRSWLSACQEVQDEEVLLDLLQRKLDLSKKTPHILMIIADDLGWADLGSRRTMETAEEAQGWAETPTPNLDALRSEGISLERHYTASSSPPSRCSLWSGRLPSHVTHGNLHVNRQMLWNKKDNNSGFDGIPRAMTGLGTKLKEAGYETHYIGKWDAGWATPEHTPLGRGFDSFLGFFQAENDYWSKDRGPLRYLLDICLNKFGDFSYYNSTYRGRVSAAISAELGCKAAVEIEESKPFAPLGCDMDNLSNCLPDSCYEEAMFLQHAKKLIQNHKKNSKPLFLTFADHLPHNPMSVPRSFLKKLDELVAATGVPRVVSWTTKRKIHAAGLLYLDTVVGELVHALKEQGMYEETLVVFLSDNGAPANLRQSSHNYPHKGGKYADWEGGLRTNAFVFGGAVPPRSRGSQFHGVFHLADWYATLCEVAGVDFEDLASAEANKHLREKGQALMHPVDGRPQWKHLLNGSNARPDPLLLSDKTVLRWPYKLVTGSHRGSFWPGPVWPNCSSTDPVEPNLDAFGHDEPLYNKSEMNRRTFVEDCGSGCLYDVEIDPRELANLARDPKYSDILASLQQTLTSLTTHSKAELGEEPAIEACLKAAEIGVLGPFVDAEDFYIDAPERPLSQVQQDKEEILAVHAALKKNSSLYDIVAYQVMLPNMKPDVVCLPDEYDSELVTQSTPQKSYESSSMLPSTLLDLEMLAMLMALLWGRLVLAVPAEAVHCNGGGGVADVVASVESLDCQSDARDGLTTMTAVDFLQVHVDLSGANLPHMLQSPQSLRLIGGSMVLACFLLVLNFAGTDTLVSVSIFLDLFMTTILTPLAPTLTSSYQLIALLTSSKNIVTCLIAPFAGRFIDGNEAKLGLTLAGCCRKSMQYGMLCAMLCSLSLAVATGSNQGWDDSAAVVWGGFALCNQAHADEAAARTKAMSMATAGLYVGVILGPQAGGLFVDDPRGLFILLSAAQLCTFITLRFRLPDLSKRQTQMQKQSEVGMVRLAMDPDVRRPIIALFLALAFVAALGSTAFEYMVRLGYDQMKQNLTWLLSSVPAILFVYLVPGLRSLLEGPTLQILAMFLGGASSFLFVDSKYILLASTLLGASIAAGIVDANTPAILADRSQERYGGTGQVFVLSNVADQAAFVLGPAGGSMICQRVSFPLMCQGFGGCMMLYALYLSSFSLWSTLWPEKSGEEACGNNPDNSVSST</sequence>
<feature type="transmembrane region" description="Helical" evidence="5">
    <location>
        <begin position="826"/>
        <end position="844"/>
    </location>
</feature>